<evidence type="ECO:0000313" key="6">
    <source>
        <dbReference type="Proteomes" id="UP000236740"/>
    </source>
</evidence>
<protein>
    <submittedName>
        <fullName evidence="5">Short C-terminal domain-containing protein</fullName>
    </submittedName>
</protein>
<dbReference type="Proteomes" id="UP000236740">
    <property type="component" value="Unassembled WGS sequence"/>
</dbReference>
<keyword evidence="2" id="KW-0472">Membrane</keyword>
<evidence type="ECO:0000313" key="4">
    <source>
        <dbReference type="EMBL" id="QCC48217.1"/>
    </source>
</evidence>
<evidence type="ECO:0000256" key="1">
    <source>
        <dbReference type="SAM" id="MobiDB-lite"/>
    </source>
</evidence>
<keyword evidence="2" id="KW-0812">Transmembrane</keyword>
<name>A0A1H5Z530_9EURY</name>
<dbReference type="EMBL" id="CP031311">
    <property type="protein sequence ID" value="QCC48217.1"/>
    <property type="molecule type" value="Genomic_DNA"/>
</dbReference>
<evidence type="ECO:0000256" key="2">
    <source>
        <dbReference type="SAM" id="Phobius"/>
    </source>
</evidence>
<keyword evidence="2" id="KW-1133">Transmembrane helix</keyword>
<dbReference type="EMBL" id="FNVN01000002">
    <property type="protein sequence ID" value="SEG31468.1"/>
    <property type="molecule type" value="Genomic_DNA"/>
</dbReference>
<dbReference type="KEGG" id="hlm:DV707_11385"/>
<keyword evidence="6" id="KW-1185">Reference proteome</keyword>
<accession>A0A1H5Z530</accession>
<dbReference type="Pfam" id="PF09851">
    <property type="entry name" value="SHOCT"/>
    <property type="match status" value="1"/>
</dbReference>
<feature type="region of interest" description="Disordered" evidence="1">
    <location>
        <begin position="122"/>
        <end position="151"/>
    </location>
</feature>
<gene>
    <name evidence="4" type="ORF">DV707_11385</name>
    <name evidence="5" type="ORF">SAMN04488133_1855</name>
</gene>
<evidence type="ECO:0000259" key="3">
    <source>
        <dbReference type="Pfam" id="PF09851"/>
    </source>
</evidence>
<dbReference type="GeneID" id="39858704"/>
<dbReference type="AlphaFoldDB" id="A0A1H5Z530"/>
<evidence type="ECO:0000313" key="5">
    <source>
        <dbReference type="EMBL" id="SEG31468.1"/>
    </source>
</evidence>
<feature type="compositionally biased region" description="Basic and acidic residues" evidence="1">
    <location>
        <begin position="139"/>
        <end position="151"/>
    </location>
</feature>
<reference evidence="5 6" key="1">
    <citation type="submission" date="2016-10" db="EMBL/GenBank/DDBJ databases">
        <authorList>
            <person name="de Groot N.N."/>
        </authorList>
    </citation>
    <scope>NUCLEOTIDE SEQUENCE [LARGE SCALE GENOMIC DNA]</scope>
    <source>
        <strain evidence="5 6">CGMCC 1.10331</strain>
    </source>
</reference>
<reference evidence="4 7" key="2">
    <citation type="journal article" date="2019" name="Nat. Commun.">
        <title>A new type of DNA phosphorothioation-based antiviral system in archaea.</title>
        <authorList>
            <person name="Xiong L."/>
            <person name="Liu S."/>
            <person name="Chen S."/>
            <person name="Xiao Y."/>
            <person name="Zhu B."/>
            <person name="Gao Y."/>
            <person name="Zhang Y."/>
            <person name="Chen B."/>
            <person name="Luo J."/>
            <person name="Deng Z."/>
            <person name="Chen X."/>
            <person name="Wang L."/>
            <person name="Chen S."/>
        </authorList>
    </citation>
    <scope>NUCLEOTIDE SEQUENCE [LARGE SCALE GENOMIC DNA]</scope>
    <source>
        <strain evidence="4 7">CGMCC 1.10331</strain>
    </source>
</reference>
<organism evidence="5 6">
    <name type="scientific">Halobellus limi</name>
    <dbReference type="NCBI Taxonomy" id="699433"/>
    <lineage>
        <taxon>Archaea</taxon>
        <taxon>Methanobacteriati</taxon>
        <taxon>Methanobacteriota</taxon>
        <taxon>Stenosarchaea group</taxon>
        <taxon>Halobacteria</taxon>
        <taxon>Halobacteriales</taxon>
        <taxon>Haloferacaceae</taxon>
        <taxon>Halobellus</taxon>
    </lineage>
</organism>
<dbReference type="OrthoDB" id="178074at2157"/>
<feature type="transmembrane region" description="Helical" evidence="2">
    <location>
        <begin position="27"/>
        <end position="47"/>
    </location>
</feature>
<dbReference type="InterPro" id="IPR018649">
    <property type="entry name" value="SHOCT"/>
</dbReference>
<proteinExistence type="predicted"/>
<dbReference type="Proteomes" id="UP000296733">
    <property type="component" value="Chromosome"/>
</dbReference>
<feature type="domain" description="SHOCT" evidence="3">
    <location>
        <begin position="94"/>
        <end position="120"/>
    </location>
</feature>
<sequence>MGPPHATDRAGPLARFTPDSRRWRRRIAAVAACAAPLAAYAAVAIISGVKSGLVYNLLVAAFGTLALTLPAVAAASLLAPPSGATDRTKSREADAVETLKRRYAAGEVDEAEFERRLDALVRTEHAGSDEPAAGAGSGERARGKEIESVRR</sequence>
<feature type="transmembrane region" description="Helical" evidence="2">
    <location>
        <begin position="53"/>
        <end position="79"/>
    </location>
</feature>
<dbReference type="RefSeq" id="WP_103991581.1">
    <property type="nucleotide sequence ID" value="NZ_CP031311.1"/>
</dbReference>
<evidence type="ECO:0000313" key="7">
    <source>
        <dbReference type="Proteomes" id="UP000296733"/>
    </source>
</evidence>